<dbReference type="AlphaFoldDB" id="A0A382ALM5"/>
<evidence type="ECO:0000313" key="1">
    <source>
        <dbReference type="EMBL" id="SVB02475.1"/>
    </source>
</evidence>
<gene>
    <name evidence="1" type="ORF">METZ01_LOCUS155329</name>
</gene>
<accession>A0A382ALM5</accession>
<proteinExistence type="predicted"/>
<sequence length="125" mass="13955">MMSRILVVLMLAIFSIVAIADDISVEDKAKAQLTLAKWMKSRSDDKGRFLFVDRQTNDLMGGYSANVHPMIVPYKDGAVFVCSEIVTDNGDRVTADFLTVKVGDDFKIVEVIMNNRDSVKKMMGM</sequence>
<protein>
    <submittedName>
        <fullName evidence="1">Uncharacterized protein</fullName>
    </submittedName>
</protein>
<name>A0A382ALM5_9ZZZZ</name>
<organism evidence="1">
    <name type="scientific">marine metagenome</name>
    <dbReference type="NCBI Taxonomy" id="408172"/>
    <lineage>
        <taxon>unclassified sequences</taxon>
        <taxon>metagenomes</taxon>
        <taxon>ecological metagenomes</taxon>
    </lineage>
</organism>
<dbReference type="EMBL" id="UINC01025938">
    <property type="protein sequence ID" value="SVB02475.1"/>
    <property type="molecule type" value="Genomic_DNA"/>
</dbReference>
<reference evidence="1" key="1">
    <citation type="submission" date="2018-05" db="EMBL/GenBank/DDBJ databases">
        <authorList>
            <person name="Lanie J.A."/>
            <person name="Ng W.-L."/>
            <person name="Kazmierczak K.M."/>
            <person name="Andrzejewski T.M."/>
            <person name="Davidsen T.M."/>
            <person name="Wayne K.J."/>
            <person name="Tettelin H."/>
            <person name="Glass J.I."/>
            <person name="Rusch D."/>
            <person name="Podicherti R."/>
            <person name="Tsui H.-C.T."/>
            <person name="Winkler M.E."/>
        </authorList>
    </citation>
    <scope>NUCLEOTIDE SEQUENCE</scope>
</reference>